<dbReference type="AlphaFoldDB" id="A0A817MZT5"/>
<dbReference type="EMBL" id="CAJOBP010000693">
    <property type="protein sequence ID" value="CAF4210195.1"/>
    <property type="molecule type" value="Genomic_DNA"/>
</dbReference>
<dbReference type="EMBL" id="CAJOBQ010000041">
    <property type="protein sequence ID" value="CAF4229128.1"/>
    <property type="molecule type" value="Genomic_DNA"/>
</dbReference>
<evidence type="ECO:0000313" key="10">
    <source>
        <dbReference type="Proteomes" id="UP000663825"/>
    </source>
</evidence>
<name>A0A817MZT5_9BILA</name>
<dbReference type="Proteomes" id="UP000663872">
    <property type="component" value="Unassembled WGS sequence"/>
</dbReference>
<sequence length="232" mass="26050">MASSNIQPNPPKKEQQQNTQNVANQLKANIEQQTAEAIAANEKTPTASEKSDKKKRSVVSPPKRQDPSNRRPPGSEDGFSRSRCLMFFPTSGRMGFGKVTISDELPPIETLREMIAYETNIRLSEPIQELMDVYHTDEAALRRILDLIQQHVVEHFGYHHVNALRTALHRFPDDPAVKSAYYVKHNKVTQGLINQGQCARDVELYTTEGQPMNLFSQIQGDQPLIILAGSTS</sequence>
<dbReference type="Proteomes" id="UP000663833">
    <property type="component" value="Unassembled WGS sequence"/>
</dbReference>
<evidence type="ECO:0000256" key="1">
    <source>
        <dbReference type="SAM" id="MobiDB-lite"/>
    </source>
</evidence>
<evidence type="ECO:0000313" key="9">
    <source>
        <dbReference type="EMBL" id="CAF4669426.1"/>
    </source>
</evidence>
<feature type="compositionally biased region" description="Polar residues" evidence="1">
    <location>
        <begin position="22"/>
        <end position="35"/>
    </location>
</feature>
<evidence type="ECO:0000313" key="11">
    <source>
        <dbReference type="Proteomes" id="UP000663873"/>
    </source>
</evidence>
<evidence type="ECO:0000313" key="6">
    <source>
        <dbReference type="EMBL" id="CAF4168708.1"/>
    </source>
</evidence>
<dbReference type="EMBL" id="CAJNYT010004999">
    <property type="protein sequence ID" value="CAF3706692.1"/>
    <property type="molecule type" value="Genomic_DNA"/>
</dbReference>
<dbReference type="Proteomes" id="UP000663862">
    <property type="component" value="Unassembled WGS sequence"/>
</dbReference>
<evidence type="ECO:0000313" key="5">
    <source>
        <dbReference type="EMBL" id="CAF3726828.1"/>
    </source>
</evidence>
<gene>
    <name evidence="5" type="ORF">FME351_LOCUS29426</name>
    <name evidence="4" type="ORF">GRG538_LOCUS28714</name>
    <name evidence="6" type="ORF">HFQ381_LOCUS5457</name>
    <name evidence="3" type="ORF">LUA448_LOCUS11268</name>
    <name evidence="9" type="ORF">QYT958_LOCUS15965</name>
    <name evidence="2" type="ORF">TIS948_LOCUS5940</name>
    <name evidence="8" type="ORF">TSG867_LOCUS1763</name>
    <name evidence="7" type="ORF">UJA718_LOCUS7095</name>
</gene>
<dbReference type="Proteomes" id="UP000663848">
    <property type="component" value="Unassembled WGS sequence"/>
</dbReference>
<feature type="region of interest" description="Disordered" evidence="1">
    <location>
        <begin position="1"/>
        <end position="82"/>
    </location>
</feature>
<dbReference type="EMBL" id="CAJNYD010001366">
    <property type="protein sequence ID" value="CAF3332490.1"/>
    <property type="molecule type" value="Genomic_DNA"/>
</dbReference>
<dbReference type="Proteomes" id="UP000663869">
    <property type="component" value="Unassembled WGS sequence"/>
</dbReference>
<reference evidence="2" key="1">
    <citation type="submission" date="2021-02" db="EMBL/GenBank/DDBJ databases">
        <authorList>
            <person name="Nowell W R."/>
        </authorList>
    </citation>
    <scope>NUCLEOTIDE SEQUENCE</scope>
</reference>
<evidence type="ECO:0000313" key="8">
    <source>
        <dbReference type="EMBL" id="CAF4229128.1"/>
    </source>
</evidence>
<dbReference type="OrthoDB" id="10027305at2759"/>
<keyword evidence="11" id="KW-1185">Reference proteome</keyword>
<evidence type="ECO:0000313" key="3">
    <source>
        <dbReference type="EMBL" id="CAF3332490.1"/>
    </source>
</evidence>
<dbReference type="EMBL" id="CAJOBR010002269">
    <property type="protein sequence ID" value="CAF4669426.1"/>
    <property type="molecule type" value="Genomic_DNA"/>
</dbReference>
<protein>
    <submittedName>
        <fullName evidence="2">Uncharacterized protein</fullName>
    </submittedName>
</protein>
<dbReference type="EMBL" id="CAJNYU010004124">
    <property type="protein sequence ID" value="CAF3726828.1"/>
    <property type="molecule type" value="Genomic_DNA"/>
</dbReference>
<evidence type="ECO:0000313" key="7">
    <source>
        <dbReference type="EMBL" id="CAF4210195.1"/>
    </source>
</evidence>
<comment type="caution">
    <text evidence="2">The sequence shown here is derived from an EMBL/GenBank/DDBJ whole genome shotgun (WGS) entry which is preliminary data.</text>
</comment>
<dbReference type="EMBL" id="CAJOBO010000230">
    <property type="protein sequence ID" value="CAF4168708.1"/>
    <property type="molecule type" value="Genomic_DNA"/>
</dbReference>
<evidence type="ECO:0000313" key="4">
    <source>
        <dbReference type="EMBL" id="CAF3706692.1"/>
    </source>
</evidence>
<dbReference type="Proteomes" id="UP000663851">
    <property type="component" value="Unassembled WGS sequence"/>
</dbReference>
<dbReference type="EMBL" id="CAJNXB010000674">
    <property type="protein sequence ID" value="CAF3084864.1"/>
    <property type="molecule type" value="Genomic_DNA"/>
</dbReference>
<dbReference type="Proteomes" id="UP000663825">
    <property type="component" value="Unassembled WGS sequence"/>
</dbReference>
<proteinExistence type="predicted"/>
<accession>A0A817MZT5</accession>
<evidence type="ECO:0000313" key="2">
    <source>
        <dbReference type="EMBL" id="CAF3084864.1"/>
    </source>
</evidence>
<organism evidence="2 10">
    <name type="scientific">Rotaria socialis</name>
    <dbReference type="NCBI Taxonomy" id="392032"/>
    <lineage>
        <taxon>Eukaryota</taxon>
        <taxon>Metazoa</taxon>
        <taxon>Spiralia</taxon>
        <taxon>Gnathifera</taxon>
        <taxon>Rotifera</taxon>
        <taxon>Eurotatoria</taxon>
        <taxon>Bdelloidea</taxon>
        <taxon>Philodinida</taxon>
        <taxon>Philodinidae</taxon>
        <taxon>Rotaria</taxon>
    </lineage>
</organism>
<dbReference type="Proteomes" id="UP000663873">
    <property type="component" value="Unassembled WGS sequence"/>
</dbReference>